<dbReference type="Gene3D" id="3.40.50.300">
    <property type="entry name" value="P-loop containing nucleotide triphosphate hydrolases"/>
    <property type="match status" value="1"/>
</dbReference>
<dbReference type="PROSITE" id="PS50901">
    <property type="entry name" value="FTSK"/>
    <property type="match status" value="1"/>
</dbReference>
<dbReference type="InterPro" id="IPR002543">
    <property type="entry name" value="FtsK_dom"/>
</dbReference>
<dbReference type="PANTHER" id="PTHR22683:SF41">
    <property type="entry name" value="DNA TRANSLOCASE FTSK"/>
    <property type="match status" value="1"/>
</dbReference>
<reference evidence="6" key="1">
    <citation type="submission" date="2018-02" db="EMBL/GenBank/DDBJ databases">
        <authorList>
            <person name="Hausmann B."/>
        </authorList>
    </citation>
    <scope>NUCLEOTIDE SEQUENCE [LARGE SCALE GENOMIC DNA]</scope>
    <source>
        <strain evidence="6">Peat soil MAG SbF1</strain>
    </source>
</reference>
<accession>A0A2U3LH52</accession>
<dbReference type="PANTHER" id="PTHR22683">
    <property type="entry name" value="SPORULATION PROTEIN RELATED"/>
    <property type="match status" value="1"/>
</dbReference>
<feature type="domain" description="FtsK" evidence="4">
    <location>
        <begin position="163"/>
        <end position="354"/>
    </location>
</feature>
<dbReference type="Proteomes" id="UP000238916">
    <property type="component" value="Unassembled WGS sequence"/>
</dbReference>
<keyword evidence="1 3" id="KW-0547">Nucleotide-binding</keyword>
<dbReference type="OrthoDB" id="9807790at2"/>
<evidence type="ECO:0000256" key="1">
    <source>
        <dbReference type="ARBA" id="ARBA00022741"/>
    </source>
</evidence>
<evidence type="ECO:0000313" key="5">
    <source>
        <dbReference type="EMBL" id="SPF51218.1"/>
    </source>
</evidence>
<evidence type="ECO:0000259" key="4">
    <source>
        <dbReference type="PROSITE" id="PS50901"/>
    </source>
</evidence>
<name>A0A2U3LH52_9FIRM</name>
<organism evidence="5 6">
    <name type="scientific">Candidatus Desulfosporosinus infrequens</name>
    <dbReference type="NCBI Taxonomy" id="2043169"/>
    <lineage>
        <taxon>Bacteria</taxon>
        <taxon>Bacillati</taxon>
        <taxon>Bacillota</taxon>
        <taxon>Clostridia</taxon>
        <taxon>Eubacteriales</taxon>
        <taxon>Desulfitobacteriaceae</taxon>
        <taxon>Desulfosporosinus</taxon>
    </lineage>
</organism>
<keyword evidence="2 3" id="KW-0067">ATP-binding</keyword>
<evidence type="ECO:0000256" key="2">
    <source>
        <dbReference type="ARBA" id="ARBA00022840"/>
    </source>
</evidence>
<dbReference type="InterPro" id="IPR027417">
    <property type="entry name" value="P-loop_NTPase"/>
</dbReference>
<protein>
    <recommendedName>
        <fullName evidence="4">FtsK domain-containing protein</fullName>
    </recommendedName>
</protein>
<dbReference type="EMBL" id="OMOF01000445">
    <property type="protein sequence ID" value="SPF51218.1"/>
    <property type="molecule type" value="Genomic_DNA"/>
</dbReference>
<gene>
    <name evidence="5" type="ORF">SBF1_50102</name>
</gene>
<dbReference type="SUPFAM" id="SSF52540">
    <property type="entry name" value="P-loop containing nucleoside triphosphate hydrolases"/>
    <property type="match status" value="1"/>
</dbReference>
<dbReference type="GO" id="GO:0005524">
    <property type="term" value="F:ATP binding"/>
    <property type="evidence" value="ECO:0007669"/>
    <property type="project" value="UniProtKB-UniRule"/>
</dbReference>
<sequence length="442" mass="49555">MSEKSSSVKPDLIGLTSSTLVKLGRFALRHIGSPNNSYANKIMLNWKRNDICTETKERGKDYTEKKYPTLVEKTMKGHNRVLRYKIPTGLNPQKVMKSLYDIEFDLKSEVLFKRLENDPKAHFSLTILSGKLLDIINYSNEASITPDGKELSKGLWIPLGWSRRGLEQLNLASSNSPHLMIGGATGGGKSILGRLILATLHIRYNRDECRLWLCDLKHGNGTARLGKNPLLVDRTISDPGEAEQMMDDLSVIIGERYNLFKEYECDDLQAFNEEYPRLRLPRIVVYVDELTKLEGKEFSRAREKMTKVTGESRGAGVHVIISCHRPTANLVSGTMKNNISAVVAFNCNAVSARVLLGEDPEDYKAASMIDPDIEGRALFKFKDEVLLQVPYIDNHAIKSLMANYQKAIIKGKVEPVIQAVISTRVVEHSVGHSLGHTIEHPQ</sequence>
<dbReference type="GO" id="GO:0003677">
    <property type="term" value="F:DNA binding"/>
    <property type="evidence" value="ECO:0007669"/>
    <property type="project" value="InterPro"/>
</dbReference>
<evidence type="ECO:0000256" key="3">
    <source>
        <dbReference type="PROSITE-ProRule" id="PRU00289"/>
    </source>
</evidence>
<dbReference type="InterPro" id="IPR050206">
    <property type="entry name" value="FtsK/SpoIIIE/SftA"/>
</dbReference>
<dbReference type="AlphaFoldDB" id="A0A2U3LH52"/>
<evidence type="ECO:0000313" key="6">
    <source>
        <dbReference type="Proteomes" id="UP000238916"/>
    </source>
</evidence>
<proteinExistence type="predicted"/>
<feature type="binding site" evidence="3">
    <location>
        <begin position="183"/>
        <end position="190"/>
    </location>
    <ligand>
        <name>ATP</name>
        <dbReference type="ChEBI" id="CHEBI:30616"/>
    </ligand>
</feature>
<dbReference type="Pfam" id="PF01580">
    <property type="entry name" value="FtsK_SpoIIIE"/>
    <property type="match status" value="1"/>
</dbReference>
<dbReference type="GO" id="GO:0016020">
    <property type="term" value="C:membrane"/>
    <property type="evidence" value="ECO:0007669"/>
    <property type="project" value="UniProtKB-SubCell"/>
</dbReference>